<reference evidence="2 3" key="1">
    <citation type="submission" date="2017-11" db="EMBL/GenBank/DDBJ databases">
        <title>Genomic Encyclopedia of Archaeal and Bacterial Type Strains, Phase II (KMG-II): From Individual Species to Whole Genera.</title>
        <authorList>
            <person name="Goeker M."/>
        </authorList>
    </citation>
    <scope>NUCLEOTIDE SEQUENCE [LARGE SCALE GENOMIC DNA]</scope>
    <source>
        <strain evidence="2 3">DSM 27763</strain>
    </source>
</reference>
<dbReference type="PANTHER" id="PTHR43194:SF2">
    <property type="entry name" value="PEROXISOMAL MEMBRANE PROTEIN LPX1"/>
    <property type="match status" value="1"/>
</dbReference>
<dbReference type="InterPro" id="IPR000073">
    <property type="entry name" value="AB_hydrolase_1"/>
</dbReference>
<dbReference type="Gene3D" id="3.40.50.1820">
    <property type="entry name" value="alpha/beta hydrolase"/>
    <property type="match status" value="2"/>
</dbReference>
<dbReference type="RefSeq" id="WP_211288152.1">
    <property type="nucleotide sequence ID" value="NZ_PGEZ01000002.1"/>
</dbReference>
<evidence type="ECO:0000313" key="2">
    <source>
        <dbReference type="EMBL" id="PJJ53380.1"/>
    </source>
</evidence>
<evidence type="ECO:0000259" key="1">
    <source>
        <dbReference type="Pfam" id="PF12697"/>
    </source>
</evidence>
<keyword evidence="2" id="KW-0378">Hydrolase</keyword>
<dbReference type="Proteomes" id="UP000230842">
    <property type="component" value="Unassembled WGS sequence"/>
</dbReference>
<dbReference type="InterPro" id="IPR029058">
    <property type="entry name" value="AB_hydrolase_fold"/>
</dbReference>
<evidence type="ECO:0000313" key="3">
    <source>
        <dbReference type="Proteomes" id="UP000230842"/>
    </source>
</evidence>
<sequence>MTATAPVLLLHALGETGDDWATVSAAIGPDRPVLAPDLRGHGAAPWEPPYTLDRMRDDVAALLDERRAGPVDVIGHSMGGVVAYLLAAERPDLVRRLVLEDVGAPYARTPSTPERPPGDLAFSWEMVLAVREQIDAPPPHWLDALGRITAPTLVIGGGQDSHVPQDWVRDLAERVPDATLRTLATGHLVHATDPDGFLALVRPFLGAGR</sequence>
<keyword evidence="3" id="KW-1185">Reference proteome</keyword>
<dbReference type="AlphaFoldDB" id="A0A2M9B609"/>
<dbReference type="EMBL" id="PGEZ01000002">
    <property type="protein sequence ID" value="PJJ53380.1"/>
    <property type="molecule type" value="Genomic_DNA"/>
</dbReference>
<dbReference type="GO" id="GO:0016787">
    <property type="term" value="F:hydrolase activity"/>
    <property type="evidence" value="ECO:0007669"/>
    <property type="project" value="UniProtKB-KW"/>
</dbReference>
<protein>
    <submittedName>
        <fullName evidence="2">Alpha/beta hydrolase family protein</fullName>
    </submittedName>
</protein>
<dbReference type="PANTHER" id="PTHR43194">
    <property type="entry name" value="HYDROLASE ALPHA/BETA FOLD FAMILY"/>
    <property type="match status" value="1"/>
</dbReference>
<name>A0A2M9B609_9ACTN</name>
<gene>
    <name evidence="2" type="ORF">CLV56_2867</name>
</gene>
<dbReference type="PRINTS" id="PR00111">
    <property type="entry name" value="ABHYDROLASE"/>
</dbReference>
<dbReference type="SUPFAM" id="SSF53474">
    <property type="entry name" value="alpha/beta-Hydrolases"/>
    <property type="match status" value="1"/>
</dbReference>
<dbReference type="InterPro" id="IPR050228">
    <property type="entry name" value="Carboxylesterase_BioH"/>
</dbReference>
<comment type="caution">
    <text evidence="2">The sequence shown here is derived from an EMBL/GenBank/DDBJ whole genome shotgun (WGS) entry which is preliminary data.</text>
</comment>
<organism evidence="2 3">
    <name type="scientific">Mumia flava</name>
    <dbReference type="NCBI Taxonomy" id="1348852"/>
    <lineage>
        <taxon>Bacteria</taxon>
        <taxon>Bacillati</taxon>
        <taxon>Actinomycetota</taxon>
        <taxon>Actinomycetes</taxon>
        <taxon>Propionibacteriales</taxon>
        <taxon>Nocardioidaceae</taxon>
        <taxon>Mumia</taxon>
    </lineage>
</organism>
<accession>A0A2M9B609</accession>
<dbReference type="Pfam" id="PF12697">
    <property type="entry name" value="Abhydrolase_6"/>
    <property type="match status" value="1"/>
</dbReference>
<feature type="domain" description="AB hydrolase-1" evidence="1">
    <location>
        <begin position="7"/>
        <end position="199"/>
    </location>
</feature>
<proteinExistence type="predicted"/>